<organism evidence="1 2">
    <name type="scientific">Eumeta variegata</name>
    <name type="common">Bagworm moth</name>
    <name type="synonym">Eumeta japonica</name>
    <dbReference type="NCBI Taxonomy" id="151549"/>
    <lineage>
        <taxon>Eukaryota</taxon>
        <taxon>Metazoa</taxon>
        <taxon>Ecdysozoa</taxon>
        <taxon>Arthropoda</taxon>
        <taxon>Hexapoda</taxon>
        <taxon>Insecta</taxon>
        <taxon>Pterygota</taxon>
        <taxon>Neoptera</taxon>
        <taxon>Endopterygota</taxon>
        <taxon>Lepidoptera</taxon>
        <taxon>Glossata</taxon>
        <taxon>Ditrysia</taxon>
        <taxon>Tineoidea</taxon>
        <taxon>Psychidae</taxon>
        <taxon>Oiketicinae</taxon>
        <taxon>Eumeta</taxon>
    </lineage>
</organism>
<accession>A0A4C1SK32</accession>
<dbReference type="AlphaFoldDB" id="A0A4C1SK32"/>
<proteinExistence type="predicted"/>
<name>A0A4C1SK32_EUMVA</name>
<reference evidence="1 2" key="1">
    <citation type="journal article" date="2019" name="Commun. Biol.">
        <title>The bagworm genome reveals a unique fibroin gene that provides high tensile strength.</title>
        <authorList>
            <person name="Kono N."/>
            <person name="Nakamura H."/>
            <person name="Ohtoshi R."/>
            <person name="Tomita M."/>
            <person name="Numata K."/>
            <person name="Arakawa K."/>
        </authorList>
    </citation>
    <scope>NUCLEOTIDE SEQUENCE [LARGE SCALE GENOMIC DNA]</scope>
</reference>
<dbReference type="OrthoDB" id="8058536at2759"/>
<evidence type="ECO:0000313" key="2">
    <source>
        <dbReference type="Proteomes" id="UP000299102"/>
    </source>
</evidence>
<comment type="caution">
    <text evidence="1">The sequence shown here is derived from an EMBL/GenBank/DDBJ whole genome shotgun (WGS) entry which is preliminary data.</text>
</comment>
<keyword evidence="2" id="KW-1185">Reference proteome</keyword>
<dbReference type="Proteomes" id="UP000299102">
    <property type="component" value="Unassembled WGS sequence"/>
</dbReference>
<protein>
    <submittedName>
        <fullName evidence="1">Uncharacterized protein</fullName>
    </submittedName>
</protein>
<dbReference type="EMBL" id="BGZK01003457">
    <property type="protein sequence ID" value="GBP01511.1"/>
    <property type="molecule type" value="Genomic_DNA"/>
</dbReference>
<evidence type="ECO:0000313" key="1">
    <source>
        <dbReference type="EMBL" id="GBP01511.1"/>
    </source>
</evidence>
<sequence length="231" mass="26284">MSQENFINVSKIRAKPRRLLLQEEVRRMAQLLEMKTLKPYSYSFSLTSSLDAPFSVYELNLVLSSLKDLALAFMASLTFPNQRFWTGMSVTAAFLDVSFAYDNVQLSILRNKLHKLKMPVRLSNFIFNLLSQREEFFFFVSVDDPGADLHFRSIIKNVWFGWHTIFTDASKLSEAECVGIAAAWVPDHSGIAAKEHVDLVAKDATSCGNKIPYINYSHDLTALSKKWLLCS</sequence>
<gene>
    <name evidence="1" type="ORF">EVAR_102578_1</name>
</gene>